<gene>
    <name evidence="1" type="ORF">MANES_01G060000</name>
</gene>
<accession>A0A2C9WI45</accession>
<reference evidence="1" key="1">
    <citation type="submission" date="2016-02" db="EMBL/GenBank/DDBJ databases">
        <title>WGS assembly of Manihot esculenta.</title>
        <authorList>
            <person name="Bredeson J.V."/>
            <person name="Prochnik S.E."/>
            <person name="Lyons J.B."/>
            <person name="Schmutz J."/>
            <person name="Grimwood J."/>
            <person name="Vrebalov J."/>
            <person name="Bart R.S."/>
            <person name="Amuge T."/>
            <person name="Ferguson M.E."/>
            <person name="Green R."/>
            <person name="Putnam N."/>
            <person name="Stites J."/>
            <person name="Rounsley S."/>
            <person name="Rokhsar D.S."/>
        </authorList>
    </citation>
    <scope>NUCLEOTIDE SEQUENCE [LARGE SCALE GENOMIC DNA]</scope>
    <source>
        <tissue evidence="1">Leaf</tissue>
    </source>
</reference>
<protein>
    <submittedName>
        <fullName evidence="1">Uncharacterized protein</fullName>
    </submittedName>
</protein>
<evidence type="ECO:0000313" key="1">
    <source>
        <dbReference type="EMBL" id="OAY59792.1"/>
    </source>
</evidence>
<organism evidence="1">
    <name type="scientific">Manihot esculenta</name>
    <name type="common">Cassava</name>
    <name type="synonym">Jatropha manihot</name>
    <dbReference type="NCBI Taxonomy" id="3983"/>
    <lineage>
        <taxon>Eukaryota</taxon>
        <taxon>Viridiplantae</taxon>
        <taxon>Streptophyta</taxon>
        <taxon>Embryophyta</taxon>
        <taxon>Tracheophyta</taxon>
        <taxon>Spermatophyta</taxon>
        <taxon>Magnoliopsida</taxon>
        <taxon>eudicotyledons</taxon>
        <taxon>Gunneridae</taxon>
        <taxon>Pentapetalae</taxon>
        <taxon>rosids</taxon>
        <taxon>fabids</taxon>
        <taxon>Malpighiales</taxon>
        <taxon>Euphorbiaceae</taxon>
        <taxon>Crotonoideae</taxon>
        <taxon>Manihoteae</taxon>
        <taxon>Manihot</taxon>
    </lineage>
</organism>
<sequence>MLSRLLLYPMTGVDKRRRALSESFVGLNFSLWGMIGKILDLDWMYVDCVN</sequence>
<name>A0A2C9WI45_MANES</name>
<dbReference type="AlphaFoldDB" id="A0A2C9WI45"/>
<dbReference type="EMBL" id="CM004387">
    <property type="protein sequence ID" value="OAY59792.1"/>
    <property type="molecule type" value="Genomic_DNA"/>
</dbReference>
<proteinExistence type="predicted"/>